<evidence type="ECO:0000313" key="2">
    <source>
        <dbReference type="Proteomes" id="UP000007374"/>
    </source>
</evidence>
<dbReference type="Proteomes" id="UP000007374">
    <property type="component" value="Unassembled WGS sequence"/>
</dbReference>
<keyword evidence="2" id="KW-1185">Reference proteome</keyword>
<proteinExistence type="predicted"/>
<protein>
    <submittedName>
        <fullName evidence="1">Uncharacterized protein</fullName>
    </submittedName>
</protein>
<sequence>MDVKGEGPVVLVPRKRRGEWYIVDTITAPSFFDKPFDLLCKGGARYAWTLVQLLEGAQWIGRDQSRKEVYRFFVGEKDSFGIWRKHIWVLIDRFHFESISIGALITSVAMLIRFVRTVLRLIGHLRRIHLS</sequence>
<dbReference type="EMBL" id="AMSI01000002">
    <property type="protein sequence ID" value="EKF43963.1"/>
    <property type="molecule type" value="Genomic_DNA"/>
</dbReference>
<gene>
    <name evidence="1" type="ORF">NA8A_04105</name>
</gene>
<accession>K2N8Y8</accession>
<organism evidence="1 2">
    <name type="scientific">Nitratireductor indicus C115</name>
    <dbReference type="NCBI Taxonomy" id="1231190"/>
    <lineage>
        <taxon>Bacteria</taxon>
        <taxon>Pseudomonadati</taxon>
        <taxon>Pseudomonadota</taxon>
        <taxon>Alphaproteobacteria</taxon>
        <taxon>Hyphomicrobiales</taxon>
        <taxon>Phyllobacteriaceae</taxon>
        <taxon>Nitratireductor</taxon>
    </lineage>
</organism>
<comment type="caution">
    <text evidence="1">The sequence shown here is derived from an EMBL/GenBank/DDBJ whole genome shotgun (WGS) entry which is preliminary data.</text>
</comment>
<reference evidence="1 2" key="1">
    <citation type="journal article" date="2012" name="J. Bacteriol.">
        <title>Genome Sequence of Nitratireductor indicus Type Strain C115.</title>
        <authorList>
            <person name="Lai Q."/>
            <person name="Li G."/>
            <person name="Yu Z."/>
            <person name="Shao Z."/>
        </authorList>
    </citation>
    <scope>NUCLEOTIDE SEQUENCE [LARGE SCALE GENOMIC DNA]</scope>
    <source>
        <strain evidence="1 2">C115</strain>
    </source>
</reference>
<evidence type="ECO:0000313" key="1">
    <source>
        <dbReference type="EMBL" id="EKF43963.1"/>
    </source>
</evidence>
<dbReference type="AlphaFoldDB" id="K2N8Y8"/>
<name>K2N8Y8_9HYPH</name>